<feature type="domain" description="Carrier" evidence="9">
    <location>
        <begin position="772"/>
        <end position="849"/>
    </location>
</feature>
<dbReference type="SMART" id="SM00823">
    <property type="entry name" value="PKS_PP"/>
    <property type="match status" value="4"/>
</dbReference>
<dbReference type="EMBL" id="KX765816">
    <property type="protein sequence ID" value="ARR97037.1"/>
    <property type="molecule type" value="Genomic_DNA"/>
</dbReference>
<evidence type="ECO:0000256" key="1">
    <source>
        <dbReference type="ARBA" id="ARBA00004496"/>
    </source>
</evidence>
<protein>
    <submittedName>
        <fullName evidence="11">SphD</fullName>
    </submittedName>
</protein>
<dbReference type="InterPro" id="IPR014031">
    <property type="entry name" value="Ketoacyl_synth_C"/>
</dbReference>
<dbReference type="Gene3D" id="1.10.1200.10">
    <property type="entry name" value="ACP-like"/>
    <property type="match status" value="4"/>
</dbReference>
<evidence type="ECO:0000256" key="2">
    <source>
        <dbReference type="ARBA" id="ARBA00004792"/>
    </source>
</evidence>
<dbReference type="Gene3D" id="3.30.70.3290">
    <property type="match status" value="2"/>
</dbReference>
<dbReference type="Pfam" id="PF02801">
    <property type="entry name" value="Ketoacyl-synt_C"/>
    <property type="match status" value="2"/>
</dbReference>
<dbReference type="PROSITE" id="PS50075">
    <property type="entry name" value="CARRIER"/>
    <property type="match status" value="3"/>
</dbReference>
<accession>A0A2Z2H052</accession>
<dbReference type="CDD" id="cd00833">
    <property type="entry name" value="PKS"/>
    <property type="match status" value="2"/>
</dbReference>
<organism evidence="11">
    <name type="scientific">Herpetosiphon sp. B060</name>
    <dbReference type="NCBI Taxonomy" id="2002978"/>
    <lineage>
        <taxon>Bacteria</taxon>
        <taxon>Bacillati</taxon>
        <taxon>Chloroflexota</taxon>
        <taxon>Chloroflexia</taxon>
        <taxon>Herpetosiphonales</taxon>
        <taxon>Herpetosiphonaceae</taxon>
        <taxon>Herpetosiphon</taxon>
    </lineage>
</organism>
<feature type="domain" description="Ketosynthase family 3 (KS3)" evidence="10">
    <location>
        <begin position="1376"/>
        <end position="1801"/>
    </location>
</feature>
<name>A0A2Z2H052_9CHLR</name>
<feature type="domain" description="Carrier" evidence="9">
    <location>
        <begin position="1260"/>
        <end position="1339"/>
    </location>
</feature>
<proteinExistence type="predicted"/>
<dbReference type="Gene3D" id="3.10.129.110">
    <property type="entry name" value="Polyketide synthase dehydratase"/>
    <property type="match status" value="1"/>
</dbReference>
<dbReference type="Gene3D" id="3.40.47.10">
    <property type="match status" value="2"/>
</dbReference>
<comment type="subcellular location">
    <subcellularLocation>
        <location evidence="1">Cytoplasm</location>
    </subcellularLocation>
</comment>
<evidence type="ECO:0000256" key="7">
    <source>
        <dbReference type="ARBA" id="ARBA00022737"/>
    </source>
</evidence>
<dbReference type="PANTHER" id="PTHR43775:SF37">
    <property type="entry name" value="SI:DKEY-61P9.11"/>
    <property type="match status" value="1"/>
</dbReference>
<dbReference type="SUPFAM" id="SSF47336">
    <property type="entry name" value="ACP-like"/>
    <property type="match status" value="4"/>
</dbReference>
<keyword evidence="5" id="KW-0597">Phosphoprotein</keyword>
<dbReference type="GO" id="GO:0005886">
    <property type="term" value="C:plasma membrane"/>
    <property type="evidence" value="ECO:0007669"/>
    <property type="project" value="TreeGrafter"/>
</dbReference>
<dbReference type="Pfam" id="PF22336">
    <property type="entry name" value="RhiE-like_linker"/>
    <property type="match status" value="3"/>
</dbReference>
<keyword evidence="7" id="KW-0677">Repeat</keyword>
<dbReference type="PANTHER" id="PTHR43775">
    <property type="entry name" value="FATTY ACID SYNTHASE"/>
    <property type="match status" value="1"/>
</dbReference>
<dbReference type="InterPro" id="IPR020806">
    <property type="entry name" value="PKS_PP-bd"/>
</dbReference>
<comment type="pathway">
    <text evidence="2">Antibiotic biosynthesis.</text>
</comment>
<dbReference type="InterPro" id="IPR054514">
    <property type="entry name" value="RhiE-like_linker"/>
</dbReference>
<dbReference type="InterPro" id="IPR014030">
    <property type="entry name" value="Ketoacyl_synth_N"/>
</dbReference>
<keyword evidence="3" id="KW-0596">Phosphopantetheine</keyword>
<dbReference type="PROSITE" id="PS52004">
    <property type="entry name" value="KS3_2"/>
    <property type="match status" value="2"/>
</dbReference>
<evidence type="ECO:0000259" key="10">
    <source>
        <dbReference type="PROSITE" id="PS52004"/>
    </source>
</evidence>
<dbReference type="InterPro" id="IPR042104">
    <property type="entry name" value="PKS_dehydratase_sf"/>
</dbReference>
<evidence type="ECO:0000256" key="5">
    <source>
        <dbReference type="ARBA" id="ARBA00022553"/>
    </source>
</evidence>
<evidence type="ECO:0000256" key="3">
    <source>
        <dbReference type="ARBA" id="ARBA00022450"/>
    </source>
</evidence>
<dbReference type="InterPro" id="IPR020841">
    <property type="entry name" value="PKS_Beta-ketoAc_synthase_dom"/>
</dbReference>
<evidence type="ECO:0000256" key="4">
    <source>
        <dbReference type="ARBA" id="ARBA00022490"/>
    </source>
</evidence>
<dbReference type="PROSITE" id="PS00606">
    <property type="entry name" value="KS3_1"/>
    <property type="match status" value="1"/>
</dbReference>
<feature type="compositionally biased region" description="Pro residues" evidence="8">
    <location>
        <begin position="1339"/>
        <end position="1350"/>
    </location>
</feature>
<dbReference type="Pfam" id="PF00109">
    <property type="entry name" value="ketoacyl-synt"/>
    <property type="match status" value="2"/>
</dbReference>
<dbReference type="GO" id="GO:0004312">
    <property type="term" value="F:fatty acid synthase activity"/>
    <property type="evidence" value="ECO:0007669"/>
    <property type="project" value="TreeGrafter"/>
</dbReference>
<feature type="domain" description="Carrier" evidence="9">
    <location>
        <begin position="1987"/>
        <end position="2064"/>
    </location>
</feature>
<evidence type="ECO:0000259" key="9">
    <source>
        <dbReference type="PROSITE" id="PS50075"/>
    </source>
</evidence>
<dbReference type="InterPro" id="IPR050091">
    <property type="entry name" value="PKS_NRPS_Biosynth_Enz"/>
</dbReference>
<dbReference type="Gene3D" id="1.10.1240.100">
    <property type="match status" value="1"/>
</dbReference>
<reference evidence="11" key="1">
    <citation type="journal article" date="2016" name="Angew. Chem. Int. Ed. Engl.">
        <title>Discovery of a Mosaic-Like Biosynthetic Assembly Line with a Decarboxylative Off-Loading Mechanism through a Combination of Genome Mining and Imaging.</title>
        <authorList>
            <person name="Mir Mohseni M."/>
            <person name="Hoever T."/>
            <person name="Barra L."/>
            <person name="Kaiser M."/>
            <person name="Dorrestein P.C."/>
            <person name="Dickschat J.S."/>
            <person name="Schaeberle T.F."/>
        </authorList>
    </citation>
    <scope>NUCLEOTIDE SEQUENCE</scope>
    <source>
        <strain evidence="11">B060</strain>
    </source>
</reference>
<dbReference type="SMART" id="SM00825">
    <property type="entry name" value="PKS_KS"/>
    <property type="match status" value="2"/>
</dbReference>
<dbReference type="InterPro" id="IPR036736">
    <property type="entry name" value="ACP-like_sf"/>
</dbReference>
<dbReference type="Pfam" id="PF00550">
    <property type="entry name" value="PP-binding"/>
    <property type="match status" value="4"/>
</dbReference>
<dbReference type="Pfam" id="PF16197">
    <property type="entry name" value="KAsynt_C_assoc"/>
    <property type="match status" value="1"/>
</dbReference>
<dbReference type="GO" id="GO:0071770">
    <property type="term" value="P:DIM/DIP cell wall layer assembly"/>
    <property type="evidence" value="ECO:0007669"/>
    <property type="project" value="TreeGrafter"/>
</dbReference>
<evidence type="ECO:0000313" key="11">
    <source>
        <dbReference type="EMBL" id="ARR97037.1"/>
    </source>
</evidence>
<keyword evidence="4" id="KW-0963">Cytoplasm</keyword>
<sequence>MHLGQLVQAAVSSLKNIATRSKLMFQNLFILSAASSNQLVLTTQRLYDFLTQAEQDAPDLTAIAYTLQVGRRALAYRLALMAATQSELLAGLQAFLAGDHSNPQLIIGKADHGVSEVAKPQTALEAAHAWVAGSPIAWQQLWNQVSQRPKRIPLPTYPFAEASHSIAIANAASNQAKPQPAQQPKPAQPELVLRVAEYLRGHFCAVAELAESIVDLQAPLEIYGINSQLMTQTLARLEHDLGSLSKTLFFEHQTLFDLATHLSKTHATRWATLLGIESQPEQPPQPVALPQPQTQAPSLNNEPIAIIGLAGRYPQADSIAEFWQLLANGNDCIREIPLERWDYRPLFNPNKAARGSIYAKWGGFLNNIAGCDPRFFNIAPREMELTDPQERLFLEVAWETFEDAGYTRSRLRQHFNGQIGVFVGVMYAEYQLWGAQEALKGHNVALGSSPGSIANRISHFFNLNGPSLAIDTMCSSTLMGLHLAVQSIRNRECQAALVGGVNLSLHPNKYLMHSQMNMLSTDGHCRSFGAGGDGFVPGEAVGAVLLKPLSQAERDGDHIYGLIKASAVNNDGKTNGYTVPNPVAQTAVIKQALVQAAIDPRTISYIEAHGTGTALGDPIEIVGLNNAFRDFTTDRQFCAIGSVKSNIGHCEAAAGIAGLTKVLLQLKHQQLVPSLHAEQLNPNIDFEQSPFFVQQGLTAWQSQTPRRAGISSFGAGGVNTHVIIEEYPAAVAPTSTQPEQPYLVVLSAKTPAQLQLYAQRLADFIAQSSGSGAPANLEQQILNSLSDVLRVDPAAIDPAEALEEYGFDAIMLAELARNLSIQLEREILPAAIIEYGSLNALVSGLNPSKSIQQPSTEPLNLRDLAYTLQIGREAFEERLTIIASNLQTLQQQLTDFAIHELVQAESMARATIKRNHQAVDFRTEEVAGNDWHALAQHWLSGASIDWAALPQNQQARRISLPTYPFAREQHWIEIVPMPQIGSNVQALHPLIDANQSTFERQCFQKSLVANDPLLLAGSQGGYLHSGLLLEMALAAARISSQQPSHMITLTIDECEPRLTDQQLWIQLTPTSAGCEYYISLDSVEHPAIAWGNVNSSEPQPQATLDLAALERDYRSANAQFLSQQEVYQQLQTLDIACQPWLEQVAINGNQAWSSLAVAFTNSDYSDFVVVPAVWEATCQAVALLSNQAVEATLLVNYATIKLVQSLAETKHIVIVQTEAGYTLNFADQQGLILGIAELELRQSPSDVIAEIELNPSNRIDNPTQTTIDLPRIAATILKYDPAQLDLHVPISEYGFDSVMLTEFINQINREYGQKLVLAQILQLNQPTLAAIGALIPSQTPPPMAAPPARPKPTKVQKSMPQPKTIQRQRPTMSDAAEPIAVIGMSGRFPQADDLNEFWEVLRSDTSAIGEIPAERWDWQAYAGDPQQGNKTRIKWGGFLRDIAGFDAAFFNISPTEARLMDPQQRLFLETVWHTIEDAGYRPSALNGSRTGVFVGVNAHDYERLMLEQGITIEAHSATGNAHAILANRVSYLFDWHGPSEAIDTACSSSAVAIHHAIQALRNGDADLALAGGVHLLLSPHDFISYNKAGMLSESGRVKTFDAAADGYLRGEGVGAVLLKPLAQAERDGDPIYAVILGSAVNHNGRGFALTVPNPNGQADVIARAYQNAGVDPASVSYIEAQGTGTTLGDPVEIMAFTEVFKTTSTVMDQPCLIGSLKPHIGHLEAASGVAALIKLILALRHSSIPATLNLETINPQIELTETRFQLAQQPQAWQAQPNTMRRAGLHSFGVGGSNAHLIVEEYSSPQHSSNQHEPALIVLSAKQPTSLRAMLIRLQNELASQPELNLHELAYTLQVGREAFEHRVAFIAESVATLSALIERYLAGEPASEAQSVFEGALRTIDPALKRLLTGKSGELLITAALAERDLGQVAQLWTQGAFVSWNSLYPANTVQRLHLPGYHFEHQQFWFDQTPNSTPTTQPISLMPVMSISTELAELQAIFGNVLGIPATQIDPSEPLENYGIDSVLMTKVKYLIEEKFAITIPLALLSQQATLETLSQHIPTNAQKTIPDLTTLSGTALDDLFIQIQGR</sequence>
<evidence type="ECO:0000256" key="6">
    <source>
        <dbReference type="ARBA" id="ARBA00022679"/>
    </source>
</evidence>
<dbReference type="GO" id="GO:0004315">
    <property type="term" value="F:3-oxoacyl-[acyl-carrier-protein] synthase activity"/>
    <property type="evidence" value="ECO:0007669"/>
    <property type="project" value="InterPro"/>
</dbReference>
<feature type="compositionally biased region" description="Polar residues" evidence="8">
    <location>
        <begin position="1355"/>
        <end position="1371"/>
    </location>
</feature>
<dbReference type="InterPro" id="IPR009081">
    <property type="entry name" value="PP-bd_ACP"/>
</dbReference>
<dbReference type="InterPro" id="IPR018201">
    <property type="entry name" value="Ketoacyl_synth_AS"/>
</dbReference>
<keyword evidence="6" id="KW-0808">Transferase</keyword>
<dbReference type="GO" id="GO:0006633">
    <property type="term" value="P:fatty acid biosynthetic process"/>
    <property type="evidence" value="ECO:0007669"/>
    <property type="project" value="InterPro"/>
</dbReference>
<feature type="domain" description="Ketosynthase family 3 (KS3)" evidence="10">
    <location>
        <begin position="301"/>
        <end position="726"/>
    </location>
</feature>
<dbReference type="GO" id="GO:0031177">
    <property type="term" value="F:phosphopantetheine binding"/>
    <property type="evidence" value="ECO:0007669"/>
    <property type="project" value="InterPro"/>
</dbReference>
<dbReference type="GO" id="GO:0005737">
    <property type="term" value="C:cytoplasm"/>
    <property type="evidence" value="ECO:0007669"/>
    <property type="project" value="UniProtKB-SubCell"/>
</dbReference>
<dbReference type="InterPro" id="IPR016039">
    <property type="entry name" value="Thiolase-like"/>
</dbReference>
<feature type="region of interest" description="Disordered" evidence="8">
    <location>
        <begin position="1339"/>
        <end position="1372"/>
    </location>
</feature>
<dbReference type="SUPFAM" id="SSF53901">
    <property type="entry name" value="Thiolase-like"/>
    <property type="match status" value="2"/>
</dbReference>
<evidence type="ECO:0000256" key="8">
    <source>
        <dbReference type="SAM" id="MobiDB-lite"/>
    </source>
</evidence>
<dbReference type="FunFam" id="3.40.47.10:FF:000019">
    <property type="entry name" value="Polyketide synthase type I"/>
    <property type="match status" value="2"/>
</dbReference>
<dbReference type="InterPro" id="IPR032821">
    <property type="entry name" value="PKS_assoc"/>
</dbReference>